<dbReference type="Pfam" id="PF01833">
    <property type="entry name" value="TIG"/>
    <property type="match status" value="1"/>
</dbReference>
<dbReference type="EMBL" id="CP048113">
    <property type="protein sequence ID" value="QHS61763.1"/>
    <property type="molecule type" value="Genomic_DNA"/>
</dbReference>
<dbReference type="InterPro" id="IPR013783">
    <property type="entry name" value="Ig-like_fold"/>
</dbReference>
<feature type="signal peptide" evidence="1">
    <location>
        <begin position="1"/>
        <end position="25"/>
    </location>
</feature>
<dbReference type="KEGG" id="chih:GWR21_19805"/>
<keyword evidence="1" id="KW-0732">Signal</keyword>
<proteinExistence type="predicted"/>
<feature type="domain" description="IPT/TIG" evidence="2">
    <location>
        <begin position="45"/>
        <end position="104"/>
    </location>
</feature>
<dbReference type="RefSeq" id="WP_162333427.1">
    <property type="nucleotide sequence ID" value="NZ_CP048113.1"/>
</dbReference>
<sequence>MFFKKMSLAIIAMVMCCLYSCQVTPSVNETAFRLQDTLPAETTEILLTIQGKGFSHVCADNKVIVDNVEAQIISASDNELVVRIPARKTARMAVTVKVGNEISDTVLIDNQIMMLAGR</sequence>
<gene>
    <name evidence="3" type="ORF">GWR21_19805</name>
</gene>
<dbReference type="InterPro" id="IPR014756">
    <property type="entry name" value="Ig_E-set"/>
</dbReference>
<dbReference type="Gene3D" id="2.60.40.10">
    <property type="entry name" value="Immunoglobulins"/>
    <property type="match status" value="1"/>
</dbReference>
<dbReference type="InterPro" id="IPR002909">
    <property type="entry name" value="IPT_dom"/>
</dbReference>
<accession>A0A6B9ZMB8</accession>
<name>A0A6B9ZMB8_9BACT</name>
<dbReference type="AlphaFoldDB" id="A0A6B9ZMB8"/>
<reference evidence="3 4" key="1">
    <citation type="submission" date="2020-01" db="EMBL/GenBank/DDBJ databases">
        <title>Complete genome sequence of Chitinophaga sp. H33E-04 isolated from quinoa roots.</title>
        <authorList>
            <person name="Weon H.-Y."/>
            <person name="Lee S.A."/>
        </authorList>
    </citation>
    <scope>NUCLEOTIDE SEQUENCE [LARGE SCALE GENOMIC DNA]</scope>
    <source>
        <strain evidence="3 4">H33E-04</strain>
    </source>
</reference>
<evidence type="ECO:0000259" key="2">
    <source>
        <dbReference type="Pfam" id="PF01833"/>
    </source>
</evidence>
<feature type="chain" id="PRO_5025330660" description="IPT/TIG domain-containing protein" evidence="1">
    <location>
        <begin position="26"/>
        <end position="118"/>
    </location>
</feature>
<keyword evidence="4" id="KW-1185">Reference proteome</keyword>
<dbReference type="SUPFAM" id="SSF81296">
    <property type="entry name" value="E set domains"/>
    <property type="match status" value="1"/>
</dbReference>
<dbReference type="Proteomes" id="UP000476411">
    <property type="component" value="Chromosome"/>
</dbReference>
<evidence type="ECO:0000256" key="1">
    <source>
        <dbReference type="SAM" id="SignalP"/>
    </source>
</evidence>
<protein>
    <recommendedName>
        <fullName evidence="2">IPT/TIG domain-containing protein</fullName>
    </recommendedName>
</protein>
<organism evidence="3 4">
    <name type="scientific">Chitinophaga agri</name>
    <dbReference type="NCBI Taxonomy" id="2703787"/>
    <lineage>
        <taxon>Bacteria</taxon>
        <taxon>Pseudomonadati</taxon>
        <taxon>Bacteroidota</taxon>
        <taxon>Chitinophagia</taxon>
        <taxon>Chitinophagales</taxon>
        <taxon>Chitinophagaceae</taxon>
        <taxon>Chitinophaga</taxon>
    </lineage>
</organism>
<evidence type="ECO:0000313" key="4">
    <source>
        <dbReference type="Proteomes" id="UP000476411"/>
    </source>
</evidence>
<evidence type="ECO:0000313" key="3">
    <source>
        <dbReference type="EMBL" id="QHS61763.1"/>
    </source>
</evidence>